<dbReference type="InterPro" id="IPR051464">
    <property type="entry name" value="Peptidase_M42_aminopept"/>
</dbReference>
<keyword evidence="3" id="KW-0645">Protease</keyword>
<dbReference type="PIRSF" id="PIRSF001123">
    <property type="entry name" value="PepA_GA"/>
    <property type="match status" value="1"/>
</dbReference>
<proteinExistence type="inferred from homology"/>
<evidence type="ECO:0000256" key="4">
    <source>
        <dbReference type="ARBA" id="ARBA00022723"/>
    </source>
</evidence>
<gene>
    <name evidence="9" type="ORF">MTAB308_4458</name>
</gene>
<dbReference type="InterPro" id="IPR023367">
    <property type="entry name" value="Peptidase_M42_dom2"/>
</dbReference>
<keyword evidence="4 8" id="KW-0479">Metal-binding</keyword>
<evidence type="ECO:0000256" key="5">
    <source>
        <dbReference type="ARBA" id="ARBA00022801"/>
    </source>
</evidence>
<comment type="cofactor">
    <cofactor evidence="8">
        <name>a divalent metal cation</name>
        <dbReference type="ChEBI" id="CHEBI:60240"/>
    </cofactor>
    <text evidence="8">Binds 2 divalent metal cations per subunit.</text>
</comment>
<dbReference type="OrthoDB" id="9772053at2"/>
<protein>
    <submittedName>
        <fullName evidence="9">Aminopeptidase FrvX</fullName>
    </submittedName>
</protein>
<dbReference type="STRING" id="1841859.GCA_900157385_04459"/>
<organism evidence="9 10">
    <name type="scientific">Mycobacterium terramassiliense</name>
    <dbReference type="NCBI Taxonomy" id="1841859"/>
    <lineage>
        <taxon>Bacteria</taxon>
        <taxon>Bacillati</taxon>
        <taxon>Actinomycetota</taxon>
        <taxon>Actinomycetes</taxon>
        <taxon>Mycobacteriales</taxon>
        <taxon>Mycobacteriaceae</taxon>
        <taxon>Mycobacterium</taxon>
    </lineage>
</organism>
<feature type="active site" description="Proton acceptor" evidence="7">
    <location>
        <position position="239"/>
    </location>
</feature>
<dbReference type="GO" id="GO:0046872">
    <property type="term" value="F:metal ion binding"/>
    <property type="evidence" value="ECO:0007669"/>
    <property type="project" value="UniProtKB-UniRule"/>
</dbReference>
<dbReference type="SUPFAM" id="SSF53187">
    <property type="entry name" value="Zn-dependent exopeptidases"/>
    <property type="match status" value="1"/>
</dbReference>
<evidence type="ECO:0000313" key="10">
    <source>
        <dbReference type="Proteomes" id="UP000241595"/>
    </source>
</evidence>
<dbReference type="PANTHER" id="PTHR32481">
    <property type="entry name" value="AMINOPEPTIDASE"/>
    <property type="match status" value="1"/>
</dbReference>
<name>A0A2U3NHD7_9MYCO</name>
<feature type="binding site" evidence="8">
    <location>
        <position position="240"/>
    </location>
    <ligand>
        <name>Zn(2+)</name>
        <dbReference type="ChEBI" id="CHEBI:29105"/>
        <label>2</label>
    </ligand>
</feature>
<dbReference type="GO" id="GO:0006508">
    <property type="term" value="P:proteolysis"/>
    <property type="evidence" value="ECO:0007669"/>
    <property type="project" value="UniProtKB-KW"/>
</dbReference>
<accession>A0A2U3NHD7</accession>
<evidence type="ECO:0000256" key="6">
    <source>
        <dbReference type="PIRNR" id="PIRNR001123"/>
    </source>
</evidence>
<dbReference type="Gene3D" id="3.40.630.10">
    <property type="entry name" value="Zn peptidases"/>
    <property type="match status" value="1"/>
</dbReference>
<evidence type="ECO:0000256" key="8">
    <source>
        <dbReference type="PIRSR" id="PIRSR001123-2"/>
    </source>
</evidence>
<dbReference type="Gene3D" id="2.40.30.40">
    <property type="entry name" value="Peptidase M42, domain 2"/>
    <property type="match status" value="1"/>
</dbReference>
<comment type="similarity">
    <text evidence="1 6">Belongs to the peptidase M42 family.</text>
</comment>
<evidence type="ECO:0000256" key="2">
    <source>
        <dbReference type="ARBA" id="ARBA00022438"/>
    </source>
</evidence>
<evidence type="ECO:0000256" key="1">
    <source>
        <dbReference type="ARBA" id="ARBA00006272"/>
    </source>
</evidence>
<feature type="binding site" evidence="8">
    <location>
        <position position="82"/>
    </location>
    <ligand>
        <name>Zn(2+)</name>
        <dbReference type="ChEBI" id="CHEBI:29105"/>
        <label>1</label>
    </ligand>
</feature>
<dbReference type="Proteomes" id="UP000241595">
    <property type="component" value="Unassembled WGS sequence"/>
</dbReference>
<sequence>MAEPDATDALLQELLWTYGPCGQEDEVRAVCARELQPVVDDMWTDDAGNLVGYIAAGGPPKSTDHRHRATAGRSAATRVMAHMDELSMLVKRIEPDGSLHLTQLGTMYPGNFGLGPVAVLGEHETFTAVLTLGSEHTTKESPRIWQTKPDKGDQALDWHHVYVFTGRTDDELAAAGVHPGTRVCVERSKRTLVEVGDYVGCYFLDDRAAVTALLKAARVLRERGRRPADDVYVVFTTNEEIGGVGGSYASASLPGTLTLALEVGPTEREYGTTVGGGPIVGYSDALCVYDKDVADRLMEIADDHGFEPQAAVLGAFMSDASHSKANGVTPRAGLLCLPTLSTHGYEVMPRRSIDAVAEIVVDFVVQPDETRSGATR</sequence>
<evidence type="ECO:0000256" key="7">
    <source>
        <dbReference type="PIRSR" id="PIRSR001123-1"/>
    </source>
</evidence>
<dbReference type="InterPro" id="IPR008007">
    <property type="entry name" value="Peptidase_M42"/>
</dbReference>
<dbReference type="Pfam" id="PF05343">
    <property type="entry name" value="Peptidase_M42"/>
    <property type="match status" value="1"/>
</dbReference>
<feature type="binding site" evidence="8">
    <location>
        <position position="262"/>
    </location>
    <ligand>
        <name>Zn(2+)</name>
        <dbReference type="ChEBI" id="CHEBI:29105"/>
        <label>1</label>
    </ligand>
</feature>
<feature type="binding site" evidence="8">
    <location>
        <position position="205"/>
    </location>
    <ligand>
        <name>Zn(2+)</name>
        <dbReference type="ChEBI" id="CHEBI:29105"/>
        <label>1</label>
    </ligand>
</feature>
<keyword evidence="5" id="KW-0378">Hydrolase</keyword>
<feature type="binding site" evidence="8">
    <location>
        <position position="205"/>
    </location>
    <ligand>
        <name>Zn(2+)</name>
        <dbReference type="ChEBI" id="CHEBI:29105"/>
        <label>2</label>
    </ligand>
</feature>
<reference evidence="9 10" key="1">
    <citation type="submission" date="2017-01" db="EMBL/GenBank/DDBJ databases">
        <authorList>
            <consortium name="Urmite Genomes"/>
        </authorList>
    </citation>
    <scope>NUCLEOTIDE SEQUENCE [LARGE SCALE GENOMIC DNA]</scope>
    <source>
        <strain evidence="9 10">AB308</strain>
    </source>
</reference>
<feature type="binding site" evidence="8">
    <location>
        <position position="343"/>
    </location>
    <ligand>
        <name>Zn(2+)</name>
        <dbReference type="ChEBI" id="CHEBI:29105"/>
        <label>2</label>
    </ligand>
</feature>
<dbReference type="RefSeq" id="WP_077102247.1">
    <property type="nucleotide sequence ID" value="NZ_LT717701.1"/>
</dbReference>
<dbReference type="PANTHER" id="PTHR32481:SF0">
    <property type="entry name" value="AMINOPEPTIDASE YPDE-RELATED"/>
    <property type="match status" value="1"/>
</dbReference>
<dbReference type="SUPFAM" id="SSF101821">
    <property type="entry name" value="Aminopeptidase/glucanase lid domain"/>
    <property type="match status" value="1"/>
</dbReference>
<dbReference type="GO" id="GO:0004177">
    <property type="term" value="F:aminopeptidase activity"/>
    <property type="evidence" value="ECO:0007669"/>
    <property type="project" value="UniProtKB-UniRule"/>
</dbReference>
<dbReference type="EMBL" id="FTRV01000015">
    <property type="protein sequence ID" value="SPM30947.1"/>
    <property type="molecule type" value="Genomic_DNA"/>
</dbReference>
<keyword evidence="2 9" id="KW-0031">Aminopeptidase</keyword>
<evidence type="ECO:0000256" key="3">
    <source>
        <dbReference type="ARBA" id="ARBA00022670"/>
    </source>
</evidence>
<dbReference type="AlphaFoldDB" id="A0A2U3NHD7"/>
<evidence type="ECO:0000313" key="9">
    <source>
        <dbReference type="EMBL" id="SPM30947.1"/>
    </source>
</evidence>
<keyword evidence="10" id="KW-1185">Reference proteome</keyword>